<feature type="compositionally biased region" description="Acidic residues" evidence="2">
    <location>
        <begin position="182"/>
        <end position="222"/>
    </location>
</feature>
<keyword evidence="1" id="KW-0175">Coiled coil</keyword>
<dbReference type="Proteomes" id="UP000015103">
    <property type="component" value="Unassembled WGS sequence"/>
</dbReference>
<evidence type="ECO:0000256" key="2">
    <source>
        <dbReference type="SAM" id="MobiDB-lite"/>
    </source>
</evidence>
<proteinExistence type="predicted"/>
<feature type="region of interest" description="Disordered" evidence="2">
    <location>
        <begin position="38"/>
        <end position="92"/>
    </location>
</feature>
<organism evidence="3 4">
    <name type="scientific">Rhodnius prolixus</name>
    <name type="common">Triatomid bug</name>
    <dbReference type="NCBI Taxonomy" id="13249"/>
    <lineage>
        <taxon>Eukaryota</taxon>
        <taxon>Metazoa</taxon>
        <taxon>Ecdysozoa</taxon>
        <taxon>Arthropoda</taxon>
        <taxon>Hexapoda</taxon>
        <taxon>Insecta</taxon>
        <taxon>Pterygota</taxon>
        <taxon>Neoptera</taxon>
        <taxon>Paraneoptera</taxon>
        <taxon>Hemiptera</taxon>
        <taxon>Heteroptera</taxon>
        <taxon>Panheteroptera</taxon>
        <taxon>Cimicomorpha</taxon>
        <taxon>Reduviidae</taxon>
        <taxon>Triatominae</taxon>
        <taxon>Rhodnius</taxon>
    </lineage>
</organism>
<feature type="coiled-coil region" evidence="1">
    <location>
        <begin position="226"/>
        <end position="260"/>
    </location>
</feature>
<feature type="compositionally biased region" description="Low complexity" evidence="2">
    <location>
        <begin position="70"/>
        <end position="81"/>
    </location>
</feature>
<name>T1HWT9_RHOPR</name>
<feature type="region of interest" description="Disordered" evidence="2">
    <location>
        <begin position="179"/>
        <end position="225"/>
    </location>
</feature>
<evidence type="ECO:0000313" key="3">
    <source>
        <dbReference type="EnsemblMetazoa" id="RPRC008509-PA"/>
    </source>
</evidence>
<feature type="compositionally biased region" description="Acidic residues" evidence="2">
    <location>
        <begin position="38"/>
        <end position="47"/>
    </location>
</feature>
<dbReference type="InParanoid" id="T1HWT9"/>
<reference evidence="3" key="1">
    <citation type="submission" date="2015-05" db="UniProtKB">
        <authorList>
            <consortium name="EnsemblMetazoa"/>
        </authorList>
    </citation>
    <scope>IDENTIFICATION</scope>
</reference>
<dbReference type="EnsemblMetazoa" id="RPRC008509-RA">
    <property type="protein sequence ID" value="RPRC008509-PA"/>
    <property type="gene ID" value="RPRC008509"/>
</dbReference>
<keyword evidence="4" id="KW-1185">Reference proteome</keyword>
<protein>
    <submittedName>
        <fullName evidence="3">Uncharacterized protein</fullName>
    </submittedName>
</protein>
<dbReference type="VEuPathDB" id="VectorBase:RPRC008509"/>
<dbReference type="AlphaFoldDB" id="T1HWT9"/>
<dbReference type="HOGENOM" id="CLU_743104_0_0_1"/>
<evidence type="ECO:0000256" key="1">
    <source>
        <dbReference type="SAM" id="Coils"/>
    </source>
</evidence>
<accession>T1HWT9</accession>
<sequence length="373" mass="43223">KQISVLAEKLDKTWRKKLHLKIKEDSDSIKKMFEQMNEEETEVLQDYDEPRKFRKEKGKRHTNEEDDIGVDSSSDVSITSSNTAEYELDEEDDVDFRRKYSTAINTSPSNPGENCVIKEIGTIENIGDWDVILSDEEWYDNDAMESDKFISKEGVKIVELPSEDDKNNEQLKVNTYIIKSEENDEEDEGEEDEGENQSENDDSEEYLELEDDSEEESEEEYDQEKKALLEKRMSTLNDTLEKLKAELFEARQAVEEEKKTIMLPGHACTIAEPCSVAAQLEERLRARREAAAASYCEGLQQVERMVSQEIIRLEEDMHMLQPLNQIAADWEIPQDSKLKSIMYRQDYMLVTDLNLTIPSGLKPYLKTEINEVN</sequence>
<evidence type="ECO:0000313" key="4">
    <source>
        <dbReference type="Proteomes" id="UP000015103"/>
    </source>
</evidence>
<dbReference type="EMBL" id="ACPB03005838">
    <property type="status" value="NOT_ANNOTATED_CDS"/>
    <property type="molecule type" value="Genomic_DNA"/>
</dbReference>